<feature type="transmembrane region" description="Helical" evidence="1">
    <location>
        <begin position="65"/>
        <end position="84"/>
    </location>
</feature>
<keyword evidence="1" id="KW-0472">Membrane</keyword>
<comment type="caution">
    <text evidence="3">The sequence shown here is derived from an EMBL/GenBank/DDBJ whole genome shotgun (WGS) entry which is preliminary data.</text>
</comment>
<gene>
    <name evidence="3" type="ORF">TMES_17615</name>
</gene>
<keyword evidence="4" id="KW-1185">Reference proteome</keyword>
<reference evidence="3 4" key="1">
    <citation type="submission" date="2014-03" db="EMBL/GenBank/DDBJ databases">
        <title>The draft genome sequence of Thalassospira mesophila JCM 18969.</title>
        <authorList>
            <person name="Lai Q."/>
            <person name="Shao Z."/>
        </authorList>
    </citation>
    <scope>NUCLEOTIDE SEQUENCE [LARGE SCALE GENOMIC DNA]</scope>
    <source>
        <strain evidence="3 4">JCM 18969</strain>
    </source>
</reference>
<accession>A0A1Y2KWL9</accession>
<dbReference type="AlphaFoldDB" id="A0A1Y2KWL9"/>
<evidence type="ECO:0000313" key="3">
    <source>
        <dbReference type="EMBL" id="OSQ36589.1"/>
    </source>
</evidence>
<dbReference type="InterPro" id="IPR036596">
    <property type="entry name" value="Cyt-C_aa3_sf"/>
</dbReference>
<evidence type="ECO:0000259" key="2">
    <source>
        <dbReference type="Pfam" id="PF07835"/>
    </source>
</evidence>
<keyword evidence="1" id="KW-0812">Transmembrane</keyword>
<protein>
    <recommendedName>
        <fullName evidence="2">Cytochrome c oxidase subunit IV bacterial aa3 type domain-containing protein</fullName>
    </recommendedName>
</protein>
<feature type="domain" description="Cytochrome c oxidase subunit IV bacterial aa3 type" evidence="2">
    <location>
        <begin position="46"/>
        <end position="84"/>
    </location>
</feature>
<dbReference type="EMBL" id="JFKA01000010">
    <property type="protein sequence ID" value="OSQ36589.1"/>
    <property type="molecule type" value="Genomic_DNA"/>
</dbReference>
<dbReference type="Proteomes" id="UP000193391">
    <property type="component" value="Unassembled WGS sequence"/>
</dbReference>
<dbReference type="RefSeq" id="WP_158091268.1">
    <property type="nucleotide sequence ID" value="NZ_JFKA01000010.1"/>
</dbReference>
<keyword evidence="1" id="KW-1133">Transmembrane helix</keyword>
<dbReference type="InterPro" id="IPR012422">
    <property type="entry name" value="Cyt_c_oxidase_su4_bac-aa3"/>
</dbReference>
<dbReference type="STRING" id="1293891.TMES_17615"/>
<name>A0A1Y2KWL9_9PROT</name>
<proteinExistence type="predicted"/>
<dbReference type="OrthoDB" id="7364404at2"/>
<organism evidence="3 4">
    <name type="scientific">Thalassospira mesophila</name>
    <dbReference type="NCBI Taxonomy" id="1293891"/>
    <lineage>
        <taxon>Bacteria</taxon>
        <taxon>Pseudomonadati</taxon>
        <taxon>Pseudomonadota</taxon>
        <taxon>Alphaproteobacteria</taxon>
        <taxon>Rhodospirillales</taxon>
        <taxon>Thalassospiraceae</taxon>
        <taxon>Thalassospira</taxon>
    </lineage>
</organism>
<sequence>MTPEQFATEPGLACDGFGTALCPIVAVWCHIVLAMTFCEMEAPVQGNDYDQAHTHKDIYAGYTRFVKYSTGSVIVLVILMALFLL</sequence>
<dbReference type="Pfam" id="PF07835">
    <property type="entry name" value="COX4_pro_2"/>
    <property type="match status" value="1"/>
</dbReference>
<dbReference type="SUPFAM" id="SSF81469">
    <property type="entry name" value="Bacterial aa3 type cytochrome c oxidase subunit IV"/>
    <property type="match status" value="1"/>
</dbReference>
<evidence type="ECO:0000256" key="1">
    <source>
        <dbReference type="SAM" id="Phobius"/>
    </source>
</evidence>
<evidence type="ECO:0000313" key="4">
    <source>
        <dbReference type="Proteomes" id="UP000193391"/>
    </source>
</evidence>
<dbReference type="Gene3D" id="1.20.5.160">
    <property type="entry name" value="Bacterial aa3 type cytochrome c oxidase subunit IV"/>
    <property type="match status" value="1"/>
</dbReference>